<name>A0AAU7BU43_9FLAO</name>
<reference evidence="1" key="1">
    <citation type="submission" date="2024-05" db="EMBL/GenBank/DDBJ databases">
        <title>Pontimicrobium maritimus sp. nov., isolated form sea water.</title>
        <authorList>
            <person name="Muhammad N."/>
            <person name="Vuong T.Q."/>
            <person name="Han H.L."/>
            <person name="Kim S.-G."/>
        </authorList>
    </citation>
    <scope>NUCLEOTIDE SEQUENCE</scope>
    <source>
        <strain evidence="1">SW4</strain>
    </source>
</reference>
<sequence length="178" mass="20523">MSKLHLVFFRFALLGILLFNIQCKNTEDSSLETEQETTTEFTKITAQDIKNIKFTEYVLSDLAKKEVTNWSKFKDLEIQIENLKNGILSFFKDDKTILQGFITDLKNQIPENLNSSSIIVRLSVLETAMYKFDETINLQSSTKEAVIKDIENLLLAHNNVVYQVNKVLEKKSQNIIKP</sequence>
<gene>
    <name evidence="1" type="ORF">ABGB03_01625</name>
</gene>
<dbReference type="EMBL" id="CP157199">
    <property type="protein sequence ID" value="XBG61618.1"/>
    <property type="molecule type" value="Genomic_DNA"/>
</dbReference>
<protein>
    <submittedName>
        <fullName evidence="1">Uncharacterized protein</fullName>
    </submittedName>
</protein>
<dbReference type="RefSeq" id="WP_347924290.1">
    <property type="nucleotide sequence ID" value="NZ_CP157199.1"/>
</dbReference>
<organism evidence="1">
    <name type="scientific">Pontimicrobium sp. SW4</name>
    <dbReference type="NCBI Taxonomy" id="3153519"/>
    <lineage>
        <taxon>Bacteria</taxon>
        <taxon>Pseudomonadati</taxon>
        <taxon>Bacteroidota</taxon>
        <taxon>Flavobacteriia</taxon>
        <taxon>Flavobacteriales</taxon>
        <taxon>Flavobacteriaceae</taxon>
        <taxon>Pontimicrobium</taxon>
    </lineage>
</organism>
<proteinExistence type="predicted"/>
<evidence type="ECO:0000313" key="1">
    <source>
        <dbReference type="EMBL" id="XBG61618.1"/>
    </source>
</evidence>
<dbReference type="AlphaFoldDB" id="A0AAU7BU43"/>
<accession>A0AAU7BU43</accession>